<reference evidence="9" key="3">
    <citation type="submission" date="2012-09" db="EMBL/GenBank/DDBJ databases">
        <authorList>
            <consortium name="VectorBase"/>
        </authorList>
    </citation>
    <scope>NUCLEOTIDE SEQUENCE</scope>
    <source>
        <strain evidence="9">Liverpool</strain>
    </source>
</reference>
<gene>
    <name evidence="9" type="ORF">AaeL_AAEL009753</name>
</gene>
<keyword evidence="2" id="KW-0813">Transport</keyword>
<evidence type="ECO:0000256" key="5">
    <source>
        <dbReference type="ARBA" id="ARBA00022989"/>
    </source>
</evidence>
<feature type="transmembrane region" description="Helical" evidence="7">
    <location>
        <begin position="270"/>
        <end position="292"/>
    </location>
</feature>
<dbReference type="GO" id="GO:0016020">
    <property type="term" value="C:membrane"/>
    <property type="evidence" value="ECO:0007669"/>
    <property type="project" value="UniProtKB-SubCell"/>
</dbReference>
<reference evidence="9" key="2">
    <citation type="journal article" date="2007" name="Science">
        <title>Genome sequence of Aedes aegypti, a major arbovirus vector.</title>
        <authorList>
            <person name="Nene V."/>
            <person name="Wortman J.R."/>
            <person name="Lawson D."/>
            <person name="Haas B."/>
            <person name="Kodira C."/>
            <person name="Tu Z.J."/>
            <person name="Loftus B."/>
            <person name="Xi Z."/>
            <person name="Megy K."/>
            <person name="Grabherr M."/>
            <person name="Ren Q."/>
            <person name="Zdobnov E.M."/>
            <person name="Lobo N.F."/>
            <person name="Campbell K.S."/>
            <person name="Brown S.E."/>
            <person name="Bonaldo M.F."/>
            <person name="Zhu J."/>
            <person name="Sinkins S.P."/>
            <person name="Hogenkamp D.G."/>
            <person name="Amedeo P."/>
            <person name="Arensburger P."/>
            <person name="Atkinson P.W."/>
            <person name="Bidwell S."/>
            <person name="Biedler J."/>
            <person name="Birney E."/>
            <person name="Bruggner R.V."/>
            <person name="Costas J."/>
            <person name="Coy M.R."/>
            <person name="Crabtree J."/>
            <person name="Crawford M."/>
            <person name="Debruyn B."/>
            <person name="Decaprio D."/>
            <person name="Eiglmeier K."/>
            <person name="Eisenstadt E."/>
            <person name="El-Dorry H."/>
            <person name="Gelbart W.M."/>
            <person name="Gomes S.L."/>
            <person name="Hammond M."/>
            <person name="Hannick L.I."/>
            <person name="Hogan J.R."/>
            <person name="Holmes M.H."/>
            <person name="Jaffe D."/>
            <person name="Johnston J.S."/>
            <person name="Kennedy R.C."/>
            <person name="Koo H."/>
            <person name="Kravitz S."/>
            <person name="Kriventseva E.V."/>
            <person name="Kulp D."/>
            <person name="Labutti K."/>
            <person name="Lee E."/>
            <person name="Li S."/>
            <person name="Lovin D.D."/>
            <person name="Mao C."/>
            <person name="Mauceli E."/>
            <person name="Menck C.F."/>
            <person name="Miller J.R."/>
            <person name="Montgomery P."/>
            <person name="Mori A."/>
            <person name="Nascimento A.L."/>
            <person name="Naveira H.F."/>
            <person name="Nusbaum C."/>
            <person name="O'leary S."/>
            <person name="Orvis J."/>
            <person name="Pertea M."/>
            <person name="Quesneville H."/>
            <person name="Reidenbach K.R."/>
            <person name="Rogers Y.H."/>
            <person name="Roth C.W."/>
            <person name="Schneider J.R."/>
            <person name="Schatz M."/>
            <person name="Shumway M."/>
            <person name="Stanke M."/>
            <person name="Stinson E.O."/>
            <person name="Tubio J.M."/>
            <person name="Vanzee J.P."/>
            <person name="Verjovski-Almeida S."/>
            <person name="Werner D."/>
            <person name="White O."/>
            <person name="Wyder S."/>
            <person name="Zeng Q."/>
            <person name="Zhao Q."/>
            <person name="Zhao Y."/>
            <person name="Hill C.A."/>
            <person name="Raikhel A.S."/>
            <person name="Soares M.B."/>
            <person name="Knudson D.L."/>
            <person name="Lee N.H."/>
            <person name="Galagan J."/>
            <person name="Salzberg S.L."/>
            <person name="Paulsen I.T."/>
            <person name="Dimopoulos G."/>
            <person name="Collins F.H."/>
            <person name="Birren B."/>
            <person name="Fraser-Liggett C.M."/>
            <person name="Severson D.W."/>
        </authorList>
    </citation>
    <scope>NUCLEOTIDE SEQUENCE [LARGE SCALE GENOMIC DNA]</scope>
    <source>
        <strain evidence="9">Liverpool</strain>
    </source>
</reference>
<evidence type="ECO:0000256" key="3">
    <source>
        <dbReference type="ARBA" id="ARBA00022692"/>
    </source>
</evidence>
<dbReference type="Pfam" id="PF00379">
    <property type="entry name" value="Chitin_bind_4"/>
    <property type="match status" value="1"/>
</dbReference>
<keyword evidence="6 7" id="KW-0472">Membrane</keyword>
<dbReference type="InterPro" id="IPR000618">
    <property type="entry name" value="Insect_cuticle"/>
</dbReference>
<dbReference type="VEuPathDB" id="VectorBase:AAEL009753"/>
<reference evidence="9" key="1">
    <citation type="submission" date="2005-10" db="EMBL/GenBank/DDBJ databases">
        <authorList>
            <person name="Loftus B.J."/>
            <person name="Nene V.M."/>
            <person name="Hannick L.I."/>
            <person name="Bidwell S."/>
            <person name="Haas B."/>
            <person name="Amedeo P."/>
            <person name="Orvis J."/>
            <person name="Wortman J.R."/>
            <person name="White O.R."/>
            <person name="Salzberg S."/>
            <person name="Shumway M."/>
            <person name="Koo H."/>
            <person name="Zhao Y."/>
            <person name="Holmes M."/>
            <person name="Miller J."/>
            <person name="Schatz M."/>
            <person name="Pop M."/>
            <person name="Pai G."/>
            <person name="Utterback T."/>
            <person name="Rogers Y.-H."/>
            <person name="Kravitz S."/>
            <person name="Fraser C.M."/>
        </authorList>
    </citation>
    <scope>NUCLEOTIDE SEQUENCE</scope>
    <source>
        <strain evidence="9">Liverpool</strain>
    </source>
</reference>
<feature type="transmembrane region" description="Helical" evidence="7">
    <location>
        <begin position="373"/>
        <end position="390"/>
    </location>
</feature>
<dbReference type="HOGENOM" id="CLU_001265_5_0_1"/>
<dbReference type="PANTHER" id="PTHR11662:SF336">
    <property type="entry name" value="LP19554P"/>
    <property type="match status" value="1"/>
</dbReference>
<dbReference type="eggNOG" id="KOG2532">
    <property type="taxonomic scope" value="Eukaryota"/>
</dbReference>
<dbReference type="STRING" id="7159.Q16UY5"/>
<evidence type="ECO:0000256" key="2">
    <source>
        <dbReference type="ARBA" id="ARBA00022448"/>
    </source>
</evidence>
<feature type="transmembrane region" description="Helical" evidence="7">
    <location>
        <begin position="467"/>
        <end position="491"/>
    </location>
</feature>
<proteinExistence type="predicted"/>
<feature type="transmembrane region" description="Helical" evidence="7">
    <location>
        <begin position="75"/>
        <end position="92"/>
    </location>
</feature>
<dbReference type="FunFam" id="1.20.1250.20:FF:000003">
    <property type="entry name" value="Solute carrier family 17 member 3"/>
    <property type="match status" value="1"/>
</dbReference>
<dbReference type="InterPro" id="IPR050382">
    <property type="entry name" value="MFS_Na/Anion_cotransporter"/>
</dbReference>
<sequence>MFADSLPPNLNRVGSQFLVMASNGNYQYGYNDGHSIKTETRSAGGVVEGFYKYVDANNELRTVQYTVRDRIPTRLNIGIMLFMSCFVSYMLRVNMSVNLLAMVQPIQKMNQPAVKPMFNGTNANDTSATMPMPTAAAVHNYGPRYNWSSHDQSLILGAYFYGYLVTSLPAGVLAERFGPRNLVGSTLAASALLTALTPLAATYGMWTVVVNRAALGICGGVLYPALHNLVSRWAPPDEKGKFVSALMGGTFGTVVTWPLVGVLIETFGWSFAFYVPAVITAIVVAFWLIIVADSPAKHPRIKKEEQDYIIKSLGDTISKQNLLPPVLKMITSLPFLALLVLHFGNLWGLYFLLTAAPKFMSEVLGFKLAKAGFLAALPYLARALAAFGFGSIGDYLRKKSVFSVTTIRKSFCLFSHIIPGLFLVGLIYAGFDPYVCVAIITLSLGFNGASTMTNLQNSQDLAPNFAGTLYGIINFVGTTSGFISPMLVAHFTADRSTMDEWQYVFAIGAAAYIIPALVFVLFGSAVVQKWNEPKQHESKQTTKQVQETY</sequence>
<feature type="domain" description="Major facilitator superfamily (MFS) profile" evidence="8">
    <location>
        <begin position="80"/>
        <end position="527"/>
    </location>
</feature>
<dbReference type="OMA" id="FYVPKRV"/>
<keyword evidence="5 7" id="KW-1133">Transmembrane helix</keyword>
<dbReference type="InterPro" id="IPR036259">
    <property type="entry name" value="MFS_trans_sf"/>
</dbReference>
<dbReference type="GO" id="GO:0006820">
    <property type="term" value="P:monoatomic anion transport"/>
    <property type="evidence" value="ECO:0007669"/>
    <property type="project" value="TreeGrafter"/>
</dbReference>
<name>Q16UY5_AEDAE</name>
<dbReference type="PhylomeDB" id="Q16UY5"/>
<dbReference type="Gene3D" id="1.20.1250.20">
    <property type="entry name" value="MFS general substrate transporter like domains"/>
    <property type="match status" value="2"/>
</dbReference>
<keyword evidence="4" id="KW-0769">Symport</keyword>
<evidence type="ECO:0000256" key="7">
    <source>
        <dbReference type="SAM" id="Phobius"/>
    </source>
</evidence>
<evidence type="ECO:0000259" key="8">
    <source>
        <dbReference type="PROSITE" id="PS50850"/>
    </source>
</evidence>
<dbReference type="AlphaFoldDB" id="Q16UY5"/>
<evidence type="ECO:0000256" key="4">
    <source>
        <dbReference type="ARBA" id="ARBA00022847"/>
    </source>
</evidence>
<feature type="transmembrane region" description="Helical" evidence="7">
    <location>
        <begin position="411"/>
        <end position="431"/>
    </location>
</feature>
<keyword evidence="3 7" id="KW-0812">Transmembrane</keyword>
<dbReference type="Proteomes" id="UP000682892">
    <property type="component" value="Unassembled WGS sequence"/>
</dbReference>
<feature type="transmembrane region" description="Helical" evidence="7">
    <location>
        <begin position="333"/>
        <end position="353"/>
    </location>
</feature>
<comment type="subcellular location">
    <subcellularLocation>
        <location evidence="1">Membrane</location>
        <topology evidence="1">Multi-pass membrane protein</topology>
    </subcellularLocation>
</comment>
<protein>
    <submittedName>
        <fullName evidence="9">AAEL009753-PA</fullName>
    </submittedName>
</protein>
<dbReference type="SUPFAM" id="SSF103473">
    <property type="entry name" value="MFS general substrate transporter"/>
    <property type="match status" value="1"/>
</dbReference>
<feature type="transmembrane region" description="Helical" evidence="7">
    <location>
        <begin position="242"/>
        <end position="264"/>
    </location>
</feature>
<dbReference type="PANTHER" id="PTHR11662">
    <property type="entry name" value="SOLUTE CARRIER FAMILY 17"/>
    <property type="match status" value="1"/>
</dbReference>
<dbReference type="InterPro" id="IPR011701">
    <property type="entry name" value="MFS"/>
</dbReference>
<dbReference type="PaxDb" id="7159-AAEL009753-PA"/>
<evidence type="ECO:0000256" key="1">
    <source>
        <dbReference type="ARBA" id="ARBA00004141"/>
    </source>
</evidence>
<evidence type="ECO:0000313" key="9">
    <source>
        <dbReference type="EMBL" id="EAT38350.1"/>
    </source>
</evidence>
<feature type="transmembrane region" description="Helical" evidence="7">
    <location>
        <begin position="503"/>
        <end position="527"/>
    </location>
</feature>
<accession>Q16UY5</accession>
<dbReference type="InterPro" id="IPR020846">
    <property type="entry name" value="MFS_dom"/>
</dbReference>
<evidence type="ECO:0000313" key="10">
    <source>
        <dbReference type="Proteomes" id="UP000682892"/>
    </source>
</evidence>
<dbReference type="CDD" id="cd17318">
    <property type="entry name" value="MFS_SLC17"/>
    <property type="match status" value="1"/>
</dbReference>
<organism evidence="9 10">
    <name type="scientific">Aedes aegypti</name>
    <name type="common">Yellowfever mosquito</name>
    <name type="synonym">Culex aegypti</name>
    <dbReference type="NCBI Taxonomy" id="7159"/>
    <lineage>
        <taxon>Eukaryota</taxon>
        <taxon>Metazoa</taxon>
        <taxon>Ecdysozoa</taxon>
        <taxon>Arthropoda</taxon>
        <taxon>Hexapoda</taxon>
        <taxon>Insecta</taxon>
        <taxon>Pterygota</taxon>
        <taxon>Neoptera</taxon>
        <taxon>Endopterygota</taxon>
        <taxon>Diptera</taxon>
        <taxon>Nematocera</taxon>
        <taxon>Culicoidea</taxon>
        <taxon>Culicidae</taxon>
        <taxon>Culicinae</taxon>
        <taxon>Aedini</taxon>
        <taxon>Aedes</taxon>
        <taxon>Stegomyia</taxon>
    </lineage>
</organism>
<feature type="transmembrane region" description="Helical" evidence="7">
    <location>
        <begin position="186"/>
        <end position="206"/>
    </location>
</feature>
<dbReference type="EMBL" id="CH477609">
    <property type="protein sequence ID" value="EAT38350.1"/>
    <property type="molecule type" value="Genomic_DNA"/>
</dbReference>
<dbReference type="Pfam" id="PF07690">
    <property type="entry name" value="MFS_1"/>
    <property type="match status" value="1"/>
</dbReference>
<feature type="transmembrane region" description="Helical" evidence="7">
    <location>
        <begin position="154"/>
        <end position="174"/>
    </location>
</feature>
<evidence type="ECO:0000256" key="6">
    <source>
        <dbReference type="ARBA" id="ARBA00023136"/>
    </source>
</evidence>
<dbReference type="PROSITE" id="PS50850">
    <property type="entry name" value="MFS"/>
    <property type="match status" value="1"/>
</dbReference>
<dbReference type="GO" id="GO:0015293">
    <property type="term" value="F:symporter activity"/>
    <property type="evidence" value="ECO:0007669"/>
    <property type="project" value="UniProtKB-KW"/>
</dbReference>
<feature type="transmembrane region" description="Helical" evidence="7">
    <location>
        <begin position="212"/>
        <end position="230"/>
    </location>
</feature>